<dbReference type="RefSeq" id="WP_126833755.1">
    <property type="nucleotide sequence ID" value="NZ_PIPT01000005.1"/>
</dbReference>
<evidence type="ECO:0000313" key="3">
    <source>
        <dbReference type="Proteomes" id="UP000286678"/>
    </source>
</evidence>
<organism evidence="2 3">
    <name type="scientific">Pseudidiomarina aquimaris</name>
    <dbReference type="NCBI Taxonomy" id="641841"/>
    <lineage>
        <taxon>Bacteria</taxon>
        <taxon>Pseudomonadati</taxon>
        <taxon>Pseudomonadota</taxon>
        <taxon>Gammaproteobacteria</taxon>
        <taxon>Alteromonadales</taxon>
        <taxon>Idiomarinaceae</taxon>
        <taxon>Pseudidiomarina</taxon>
    </lineage>
</organism>
<gene>
    <name evidence="2" type="ORF">CWE21_07030</name>
</gene>
<sequence length="151" mass="16703">MKTSYLSLTALVFFSLAACSGPANEEVSAEPKAELEPVAQAPGKVTDTRAKIAELDQQIRSLVGMAYADTVKQCRLAEVGHRPCGGPEYYLAYSITTVDENVLQELIREHRDLQMSYQREHDVVGTCEVLPRPQLSLYEGRCVAQQSALDR</sequence>
<feature type="signal peptide" evidence="1">
    <location>
        <begin position="1"/>
        <end position="25"/>
    </location>
</feature>
<comment type="caution">
    <text evidence="2">The sequence shown here is derived from an EMBL/GenBank/DDBJ whole genome shotgun (WGS) entry which is preliminary data.</text>
</comment>
<dbReference type="PROSITE" id="PS51257">
    <property type="entry name" value="PROKAR_LIPOPROTEIN"/>
    <property type="match status" value="1"/>
</dbReference>
<evidence type="ECO:0000256" key="1">
    <source>
        <dbReference type="SAM" id="SignalP"/>
    </source>
</evidence>
<feature type="chain" id="PRO_5019562040" description="Lipoprotein" evidence="1">
    <location>
        <begin position="26"/>
        <end position="151"/>
    </location>
</feature>
<evidence type="ECO:0008006" key="4">
    <source>
        <dbReference type="Google" id="ProtNLM"/>
    </source>
</evidence>
<keyword evidence="3" id="KW-1185">Reference proteome</keyword>
<dbReference type="Proteomes" id="UP000286678">
    <property type="component" value="Unassembled WGS sequence"/>
</dbReference>
<name>A0A432XG01_9GAMM</name>
<dbReference type="AlphaFoldDB" id="A0A432XG01"/>
<keyword evidence="1" id="KW-0732">Signal</keyword>
<accession>A0A432XG01</accession>
<dbReference type="EMBL" id="PIPT01000005">
    <property type="protein sequence ID" value="RUO47600.1"/>
    <property type="molecule type" value="Genomic_DNA"/>
</dbReference>
<reference evidence="3" key="1">
    <citation type="journal article" date="2018" name="Front. Microbiol.">
        <title>Genome-Based Analysis Reveals the Taxonomy and Diversity of the Family Idiomarinaceae.</title>
        <authorList>
            <person name="Liu Y."/>
            <person name="Lai Q."/>
            <person name="Shao Z."/>
        </authorList>
    </citation>
    <scope>NUCLEOTIDE SEQUENCE [LARGE SCALE GENOMIC DNA]</scope>
    <source>
        <strain evidence="3">SW15</strain>
    </source>
</reference>
<protein>
    <recommendedName>
        <fullName evidence="4">Lipoprotein</fullName>
    </recommendedName>
</protein>
<evidence type="ECO:0000313" key="2">
    <source>
        <dbReference type="EMBL" id="RUO47600.1"/>
    </source>
</evidence>
<dbReference type="OrthoDB" id="8703681at2"/>
<proteinExistence type="predicted"/>